<evidence type="ECO:0000256" key="3">
    <source>
        <dbReference type="ARBA" id="ARBA00023163"/>
    </source>
</evidence>
<dbReference type="CDD" id="cd06267">
    <property type="entry name" value="PBP1_LacI_sugar_binding-like"/>
    <property type="match status" value="1"/>
</dbReference>
<dbReference type="GO" id="GO:0003677">
    <property type="term" value="F:DNA binding"/>
    <property type="evidence" value="ECO:0007669"/>
    <property type="project" value="UniProtKB-KW"/>
</dbReference>
<dbReference type="Gene3D" id="3.40.50.2300">
    <property type="match status" value="2"/>
</dbReference>
<dbReference type="InterPro" id="IPR010982">
    <property type="entry name" value="Lambda_DNA-bd_dom_sf"/>
</dbReference>
<dbReference type="InterPro" id="IPR046335">
    <property type="entry name" value="LacI/GalR-like_sensor"/>
</dbReference>
<gene>
    <name evidence="6" type="ORF">GCM10009789_81610</name>
</gene>
<dbReference type="SMART" id="SM00354">
    <property type="entry name" value="HTH_LACI"/>
    <property type="match status" value="1"/>
</dbReference>
<keyword evidence="7" id="KW-1185">Reference proteome</keyword>
<dbReference type="Pfam" id="PF13377">
    <property type="entry name" value="Peripla_BP_3"/>
    <property type="match status" value="1"/>
</dbReference>
<dbReference type="SUPFAM" id="SSF47413">
    <property type="entry name" value="lambda repressor-like DNA-binding domains"/>
    <property type="match status" value="1"/>
</dbReference>
<sequence length="330" mass="34876">MSRPTMEDVAARAGVSRALVSIVYRDAPGASDATRARVLAAGEALGYRPDHRARLLGRTRTRLLGVTFDVQHPFHGDLIEALYSAAESTEYDLALSAVAPSRAETRAVQSLLDYRCEALILLGPRLSRAALADLATHQPVIAVARKVKATGVDVVRTDDAAGARLAVEHLLALGHRSILHVDGGKSPGAAERRTGYKSALRRAGLRPVVLPGGPTEDDGARAAKFILDDHPEATAVTVFNDRSAVGLLDAIRQSPREVPTDLSIIGYDNTSTAALSHINLTTIAQNTPALATEALTTALARLTDTPHTPTTVIPPTLIPRGTTAPRSAQS</sequence>
<evidence type="ECO:0000256" key="4">
    <source>
        <dbReference type="SAM" id="MobiDB-lite"/>
    </source>
</evidence>
<dbReference type="InterPro" id="IPR028082">
    <property type="entry name" value="Peripla_BP_I"/>
</dbReference>
<dbReference type="SUPFAM" id="SSF53822">
    <property type="entry name" value="Periplasmic binding protein-like I"/>
    <property type="match status" value="1"/>
</dbReference>
<keyword evidence="2 6" id="KW-0238">DNA-binding</keyword>
<dbReference type="EMBL" id="BAAAOS010000064">
    <property type="protein sequence ID" value="GAA1615208.1"/>
    <property type="molecule type" value="Genomic_DNA"/>
</dbReference>
<organism evidence="6 7">
    <name type="scientific">Kribbella sancticallisti</name>
    <dbReference type="NCBI Taxonomy" id="460087"/>
    <lineage>
        <taxon>Bacteria</taxon>
        <taxon>Bacillati</taxon>
        <taxon>Actinomycetota</taxon>
        <taxon>Actinomycetes</taxon>
        <taxon>Propionibacteriales</taxon>
        <taxon>Kribbellaceae</taxon>
        <taxon>Kribbella</taxon>
    </lineage>
</organism>
<evidence type="ECO:0000313" key="6">
    <source>
        <dbReference type="EMBL" id="GAA1615208.1"/>
    </source>
</evidence>
<name>A0ABN2ETZ9_9ACTN</name>
<keyword evidence="3" id="KW-0804">Transcription</keyword>
<dbReference type="Proteomes" id="UP001500393">
    <property type="component" value="Unassembled WGS sequence"/>
</dbReference>
<evidence type="ECO:0000256" key="1">
    <source>
        <dbReference type="ARBA" id="ARBA00023015"/>
    </source>
</evidence>
<feature type="compositionally biased region" description="Low complexity" evidence="4">
    <location>
        <begin position="306"/>
        <end position="319"/>
    </location>
</feature>
<evidence type="ECO:0000256" key="2">
    <source>
        <dbReference type="ARBA" id="ARBA00023125"/>
    </source>
</evidence>
<proteinExistence type="predicted"/>
<comment type="caution">
    <text evidence="6">The sequence shown here is derived from an EMBL/GenBank/DDBJ whole genome shotgun (WGS) entry which is preliminary data.</text>
</comment>
<dbReference type="CDD" id="cd01392">
    <property type="entry name" value="HTH_LacI"/>
    <property type="match status" value="1"/>
</dbReference>
<feature type="domain" description="HTH lacI-type" evidence="5">
    <location>
        <begin position="4"/>
        <end position="58"/>
    </location>
</feature>
<reference evidence="6 7" key="1">
    <citation type="journal article" date="2019" name="Int. J. Syst. Evol. Microbiol.">
        <title>The Global Catalogue of Microorganisms (GCM) 10K type strain sequencing project: providing services to taxonomists for standard genome sequencing and annotation.</title>
        <authorList>
            <consortium name="The Broad Institute Genomics Platform"/>
            <consortium name="The Broad Institute Genome Sequencing Center for Infectious Disease"/>
            <person name="Wu L."/>
            <person name="Ma J."/>
        </authorList>
    </citation>
    <scope>NUCLEOTIDE SEQUENCE [LARGE SCALE GENOMIC DNA]</scope>
    <source>
        <strain evidence="6 7">JCM 14969</strain>
    </source>
</reference>
<dbReference type="Gene3D" id="1.10.260.40">
    <property type="entry name" value="lambda repressor-like DNA-binding domains"/>
    <property type="match status" value="1"/>
</dbReference>
<dbReference type="InterPro" id="IPR000843">
    <property type="entry name" value="HTH_LacI"/>
</dbReference>
<dbReference type="PANTHER" id="PTHR30146">
    <property type="entry name" value="LACI-RELATED TRANSCRIPTIONAL REPRESSOR"/>
    <property type="match status" value="1"/>
</dbReference>
<protein>
    <submittedName>
        <fullName evidence="6">LacI family DNA-binding transcriptional regulator</fullName>
    </submittedName>
</protein>
<dbReference type="PROSITE" id="PS50932">
    <property type="entry name" value="HTH_LACI_2"/>
    <property type="match status" value="1"/>
</dbReference>
<evidence type="ECO:0000313" key="7">
    <source>
        <dbReference type="Proteomes" id="UP001500393"/>
    </source>
</evidence>
<dbReference type="PANTHER" id="PTHR30146:SF109">
    <property type="entry name" value="HTH-TYPE TRANSCRIPTIONAL REGULATOR GALS"/>
    <property type="match status" value="1"/>
</dbReference>
<dbReference type="RefSeq" id="WP_344222141.1">
    <property type="nucleotide sequence ID" value="NZ_BAAAOS010000064.1"/>
</dbReference>
<keyword evidence="1" id="KW-0805">Transcription regulation</keyword>
<accession>A0ABN2ETZ9</accession>
<dbReference type="Pfam" id="PF00356">
    <property type="entry name" value="LacI"/>
    <property type="match status" value="1"/>
</dbReference>
<feature type="region of interest" description="Disordered" evidence="4">
    <location>
        <begin position="306"/>
        <end position="330"/>
    </location>
</feature>
<evidence type="ECO:0000259" key="5">
    <source>
        <dbReference type="PROSITE" id="PS50932"/>
    </source>
</evidence>